<gene>
    <name evidence="2" type="ORF">SNE25_16085</name>
</gene>
<keyword evidence="1" id="KW-0812">Transmembrane</keyword>
<keyword evidence="1" id="KW-0472">Membrane</keyword>
<keyword evidence="1" id="KW-1133">Transmembrane helix</keyword>
<dbReference type="Proteomes" id="UP001324380">
    <property type="component" value="Chromosome"/>
</dbReference>
<reference evidence="2 3" key="1">
    <citation type="submission" date="2023-11" db="EMBL/GenBank/DDBJ databases">
        <title>Analysis of the Genomes of Mucilaginibacter gossypii cycad 4 and M. sabulilitoris SNA2: microbes with the potential for plant growth promotion.</title>
        <authorList>
            <person name="Hirsch A.M."/>
            <person name="Humm E."/>
            <person name="Rubbi M."/>
            <person name="Del Vecchio G."/>
            <person name="Ha S.M."/>
            <person name="Pellegrini M."/>
            <person name="Gunsalus R.P."/>
        </authorList>
    </citation>
    <scope>NUCLEOTIDE SEQUENCE [LARGE SCALE GENOMIC DNA]</scope>
    <source>
        <strain evidence="2 3">SNA2</strain>
    </source>
</reference>
<dbReference type="RefSeq" id="WP_321566128.1">
    <property type="nucleotide sequence ID" value="NZ_CP139558.1"/>
</dbReference>
<protein>
    <submittedName>
        <fullName evidence="2">Uncharacterized protein</fullName>
    </submittedName>
</protein>
<accession>A0ABZ0TX01</accession>
<evidence type="ECO:0000313" key="3">
    <source>
        <dbReference type="Proteomes" id="UP001324380"/>
    </source>
</evidence>
<evidence type="ECO:0000256" key="1">
    <source>
        <dbReference type="SAM" id="Phobius"/>
    </source>
</evidence>
<dbReference type="EMBL" id="CP139558">
    <property type="protein sequence ID" value="WPU97042.1"/>
    <property type="molecule type" value="Genomic_DNA"/>
</dbReference>
<feature type="transmembrane region" description="Helical" evidence="1">
    <location>
        <begin position="12"/>
        <end position="37"/>
    </location>
</feature>
<sequence length="85" mass="9281">MLTGITLTAGGIAIILGIRIRIIALLLALKTFIWVFLVHVPSTWSKALAADRGNLLASTFVSGRSDWKSRCTAKDEPHSVEPVFF</sequence>
<organism evidence="2 3">
    <name type="scientific">Mucilaginibacter sabulilitoris</name>
    <dbReference type="NCBI Taxonomy" id="1173583"/>
    <lineage>
        <taxon>Bacteria</taxon>
        <taxon>Pseudomonadati</taxon>
        <taxon>Bacteroidota</taxon>
        <taxon>Sphingobacteriia</taxon>
        <taxon>Sphingobacteriales</taxon>
        <taxon>Sphingobacteriaceae</taxon>
        <taxon>Mucilaginibacter</taxon>
    </lineage>
</organism>
<evidence type="ECO:0000313" key="2">
    <source>
        <dbReference type="EMBL" id="WPU97042.1"/>
    </source>
</evidence>
<keyword evidence="3" id="KW-1185">Reference proteome</keyword>
<proteinExistence type="predicted"/>
<name>A0ABZ0TX01_9SPHI</name>